<dbReference type="Proteomes" id="UP000285430">
    <property type="component" value="Unassembled WGS sequence"/>
</dbReference>
<protein>
    <recommendedName>
        <fullName evidence="1">PDZ domain-containing protein</fullName>
    </recommendedName>
</protein>
<dbReference type="EMBL" id="QUTG01002946">
    <property type="protein sequence ID" value="RHY93983.1"/>
    <property type="molecule type" value="Genomic_DNA"/>
</dbReference>
<comment type="caution">
    <text evidence="2">The sequence shown here is derived from an EMBL/GenBank/DDBJ whole genome shotgun (WGS) entry which is preliminary data.</text>
</comment>
<sequence length="422" mass="46304">MKAQRSSSAATITNGCGTAPPLLSTRFLRTLNTWKSSSNVSRVLASTTKYADYTVVAGDDDPSADQHITRTSDDLPTFACRLESPPTPASPTEATTTTNLPTTGVFDVLLQKDAKGLGFCLAVDDRTHEALVVTSFRRLHAGDIGPAEASKAILPGDALIAINGEPVYSLHQVQSKIVALDESAFLLLRFRRGSIVHEVCDQVAPVRGGATTMMGCSQHSTMSQRELQMATTLHDMAVKNELLVTQLSEANVKSTAQAREIDLLRAEVMQLRLDRDMQSQSASRGWTHGLTRPSKATAKQELDLVVTEAHNELKRSAIQHLALEKDEIRADARRQVEQWKASVIKKQGMLEDALLFMVDHVDDVYWASESKGDTPENTKSNNSKLTEIRTILDKYYATRQQDRHTMLSLVQQPSPPKATALA</sequence>
<evidence type="ECO:0000313" key="2">
    <source>
        <dbReference type="EMBL" id="RHY93983.1"/>
    </source>
</evidence>
<accession>A0A3R7EAJ9</accession>
<dbReference type="EMBL" id="QUTH01005509">
    <property type="protein sequence ID" value="RHZ09547.1"/>
    <property type="molecule type" value="Genomic_DNA"/>
</dbReference>
<evidence type="ECO:0000259" key="1">
    <source>
        <dbReference type="PROSITE" id="PS50106"/>
    </source>
</evidence>
<reference evidence="4 5" key="1">
    <citation type="submission" date="2018-08" db="EMBL/GenBank/DDBJ databases">
        <title>Aphanomyces genome sequencing and annotation.</title>
        <authorList>
            <person name="Minardi D."/>
            <person name="Oidtmann B."/>
            <person name="Van Der Giezen M."/>
            <person name="Studholme D.J."/>
        </authorList>
    </citation>
    <scope>NUCLEOTIDE SEQUENCE [LARGE SCALE GENOMIC DNA]</scope>
    <source>
        <strain evidence="3 4">Da</strain>
        <strain evidence="2 5">Sv</strain>
    </source>
</reference>
<dbReference type="InterPro" id="IPR001478">
    <property type="entry name" value="PDZ"/>
</dbReference>
<dbReference type="SUPFAM" id="SSF50156">
    <property type="entry name" value="PDZ domain-like"/>
    <property type="match status" value="1"/>
</dbReference>
<feature type="domain" description="PDZ" evidence="1">
    <location>
        <begin position="107"/>
        <end position="167"/>
    </location>
</feature>
<dbReference type="InterPro" id="IPR036034">
    <property type="entry name" value="PDZ_sf"/>
</dbReference>
<organism evidence="2 5">
    <name type="scientific">Aphanomyces astaci</name>
    <name type="common">Crayfish plague agent</name>
    <dbReference type="NCBI Taxonomy" id="112090"/>
    <lineage>
        <taxon>Eukaryota</taxon>
        <taxon>Sar</taxon>
        <taxon>Stramenopiles</taxon>
        <taxon>Oomycota</taxon>
        <taxon>Saprolegniomycetes</taxon>
        <taxon>Saprolegniales</taxon>
        <taxon>Verrucalvaceae</taxon>
        <taxon>Aphanomyces</taxon>
    </lineage>
</organism>
<name>A0A3R7EAJ9_APHAT</name>
<evidence type="ECO:0000313" key="5">
    <source>
        <dbReference type="Proteomes" id="UP000285712"/>
    </source>
</evidence>
<dbReference type="Gene3D" id="2.30.42.10">
    <property type="match status" value="1"/>
</dbReference>
<dbReference type="AlphaFoldDB" id="A0A3R7EAJ9"/>
<dbReference type="Proteomes" id="UP000285712">
    <property type="component" value="Unassembled WGS sequence"/>
</dbReference>
<gene>
    <name evidence="2" type="ORF">DYB35_000963</name>
    <name evidence="3" type="ORF">DYB37_000581</name>
</gene>
<proteinExistence type="predicted"/>
<dbReference type="PROSITE" id="PS50106">
    <property type="entry name" value="PDZ"/>
    <property type="match status" value="1"/>
</dbReference>
<evidence type="ECO:0000313" key="3">
    <source>
        <dbReference type="EMBL" id="RHZ09547.1"/>
    </source>
</evidence>
<evidence type="ECO:0000313" key="4">
    <source>
        <dbReference type="Proteomes" id="UP000285430"/>
    </source>
</evidence>